<dbReference type="PROSITE" id="PS51253">
    <property type="entry name" value="HTH_CENPB"/>
    <property type="match status" value="1"/>
</dbReference>
<feature type="coiled-coil region" evidence="2">
    <location>
        <begin position="421"/>
        <end position="457"/>
    </location>
</feature>
<feature type="compositionally biased region" description="Polar residues" evidence="3">
    <location>
        <begin position="353"/>
        <end position="378"/>
    </location>
</feature>
<sequence length="457" mass="50733">MAARREAHEHERLLNDAQEEVLVEWVKTQGHCGVPISPGALTDHAAAISGKPVGSTWNTRFMHRQPELKTRWTQSLEKCRASNVNYPTIQQFYNVYEEVLTKYNIPVENIYNMDEKGIQLGVGKRIAAIVDRDQKAVYNVEDGNCRLVTVIETVCADGTALRPSVIFQGKRTNLAWGRDNPCQASISHSPNGWTDQELGLKWLKNDFEPMSAARNKSNGYRLLILDGHNSHCTYEFCKFAESKKIVIICLPSHTTHVLQPCDVGVFGPLATCWKNQVVLAVARDKAFKPETIKNAWRKTGLVPFNRDALDDRVYEPSLNTTTRPAQPLPATLPPSSLAIAVETPVTDEHRTADSLSTTTANPQSSSSTNAPTISQGSVPTTITASTISTNTQSNLNSELPTVLPIQIRLILPDPLPHMASRAALRAQNQELFELLRAAEQQIQHDDAQKRLMDMENG</sequence>
<organism evidence="5 6">
    <name type="scientific">Agrocybe chaxingu</name>
    <dbReference type="NCBI Taxonomy" id="84603"/>
    <lineage>
        <taxon>Eukaryota</taxon>
        <taxon>Fungi</taxon>
        <taxon>Dikarya</taxon>
        <taxon>Basidiomycota</taxon>
        <taxon>Agaricomycotina</taxon>
        <taxon>Agaricomycetes</taxon>
        <taxon>Agaricomycetidae</taxon>
        <taxon>Agaricales</taxon>
        <taxon>Agaricineae</taxon>
        <taxon>Strophariaceae</taxon>
        <taxon>Agrocybe</taxon>
    </lineage>
</organism>
<dbReference type="InterPro" id="IPR006600">
    <property type="entry name" value="HTH_CenpB_DNA-bd_dom"/>
</dbReference>
<dbReference type="Proteomes" id="UP001148786">
    <property type="component" value="Unassembled WGS sequence"/>
</dbReference>
<keyword evidence="1" id="KW-0238">DNA-binding</keyword>
<accession>A0A9W8JRC9</accession>
<evidence type="ECO:0000313" key="6">
    <source>
        <dbReference type="Proteomes" id="UP001148786"/>
    </source>
</evidence>
<feature type="region of interest" description="Disordered" evidence="3">
    <location>
        <begin position="346"/>
        <end position="378"/>
    </location>
</feature>
<dbReference type="PANTHER" id="PTHR19303:SF74">
    <property type="entry name" value="POGO TRANSPOSABLE ELEMENT WITH KRAB DOMAIN"/>
    <property type="match status" value="1"/>
</dbReference>
<dbReference type="GO" id="GO:0003677">
    <property type="term" value="F:DNA binding"/>
    <property type="evidence" value="ECO:0007669"/>
    <property type="project" value="UniProtKB-KW"/>
</dbReference>
<gene>
    <name evidence="5" type="ORF">NLJ89_g12004</name>
</gene>
<feature type="domain" description="HTH CENPB-type" evidence="4">
    <location>
        <begin position="6"/>
        <end position="71"/>
    </location>
</feature>
<comment type="caution">
    <text evidence="5">The sequence shown here is derived from an EMBL/GenBank/DDBJ whole genome shotgun (WGS) entry which is preliminary data.</text>
</comment>
<dbReference type="InterPro" id="IPR004875">
    <property type="entry name" value="DDE_SF_endonuclease_dom"/>
</dbReference>
<reference evidence="5" key="1">
    <citation type="submission" date="2022-07" db="EMBL/GenBank/DDBJ databases">
        <title>Genome Sequence of Agrocybe chaxingu.</title>
        <authorList>
            <person name="Buettner E."/>
        </authorList>
    </citation>
    <scope>NUCLEOTIDE SEQUENCE</scope>
    <source>
        <strain evidence="5">MP-N11</strain>
    </source>
</reference>
<dbReference type="PANTHER" id="PTHR19303">
    <property type="entry name" value="TRANSPOSON"/>
    <property type="match status" value="1"/>
</dbReference>
<evidence type="ECO:0000256" key="3">
    <source>
        <dbReference type="SAM" id="MobiDB-lite"/>
    </source>
</evidence>
<dbReference type="GO" id="GO:0005634">
    <property type="term" value="C:nucleus"/>
    <property type="evidence" value="ECO:0007669"/>
    <property type="project" value="TreeGrafter"/>
</dbReference>
<dbReference type="OrthoDB" id="3265672at2759"/>
<evidence type="ECO:0000259" key="4">
    <source>
        <dbReference type="PROSITE" id="PS51253"/>
    </source>
</evidence>
<protein>
    <recommendedName>
        <fullName evidence="4">HTH CENPB-type domain-containing protein</fullName>
    </recommendedName>
</protein>
<evidence type="ECO:0000256" key="2">
    <source>
        <dbReference type="SAM" id="Coils"/>
    </source>
</evidence>
<dbReference type="EMBL" id="JANKHO010003359">
    <property type="protein sequence ID" value="KAJ3484161.1"/>
    <property type="molecule type" value="Genomic_DNA"/>
</dbReference>
<proteinExistence type="predicted"/>
<keyword evidence="6" id="KW-1185">Reference proteome</keyword>
<dbReference type="AlphaFoldDB" id="A0A9W8JRC9"/>
<evidence type="ECO:0000256" key="1">
    <source>
        <dbReference type="ARBA" id="ARBA00023125"/>
    </source>
</evidence>
<evidence type="ECO:0000313" key="5">
    <source>
        <dbReference type="EMBL" id="KAJ3484161.1"/>
    </source>
</evidence>
<keyword evidence="2" id="KW-0175">Coiled coil</keyword>
<dbReference type="InterPro" id="IPR050863">
    <property type="entry name" value="CenT-Element_Derived"/>
</dbReference>
<dbReference type="Pfam" id="PF03184">
    <property type="entry name" value="DDE_1"/>
    <property type="match status" value="1"/>
</dbReference>
<name>A0A9W8JRC9_9AGAR</name>